<sequence length="73" mass="8182">MDNRPYIDRVGSVKIRAVTKYILQGGLRWYANCGFSHRSSVSFGQERSPKSAPTTCTNRYSTFGTIKGHPLQS</sequence>
<organism evidence="1 2">
    <name type="scientific">Mariniphaga anaerophila</name>
    <dbReference type="NCBI Taxonomy" id="1484053"/>
    <lineage>
        <taxon>Bacteria</taxon>
        <taxon>Pseudomonadati</taxon>
        <taxon>Bacteroidota</taxon>
        <taxon>Bacteroidia</taxon>
        <taxon>Marinilabiliales</taxon>
        <taxon>Prolixibacteraceae</taxon>
        <taxon>Mariniphaga</taxon>
    </lineage>
</organism>
<name>A0A1M5GYX0_9BACT</name>
<evidence type="ECO:0000313" key="2">
    <source>
        <dbReference type="Proteomes" id="UP000184164"/>
    </source>
</evidence>
<protein>
    <submittedName>
        <fullName evidence="1">Uncharacterized protein</fullName>
    </submittedName>
</protein>
<proteinExistence type="predicted"/>
<dbReference type="Proteomes" id="UP000184164">
    <property type="component" value="Unassembled WGS sequence"/>
</dbReference>
<dbReference type="EMBL" id="FQUM01000045">
    <property type="protein sequence ID" value="SHG08662.1"/>
    <property type="molecule type" value="Genomic_DNA"/>
</dbReference>
<dbReference type="AlphaFoldDB" id="A0A1M5GYX0"/>
<gene>
    <name evidence="1" type="ORF">SAMN05444274_1451</name>
</gene>
<reference evidence="1 2" key="1">
    <citation type="submission" date="2016-11" db="EMBL/GenBank/DDBJ databases">
        <authorList>
            <person name="Jaros S."/>
            <person name="Januszkiewicz K."/>
            <person name="Wedrychowicz H."/>
        </authorList>
    </citation>
    <scope>NUCLEOTIDE SEQUENCE [LARGE SCALE GENOMIC DNA]</scope>
    <source>
        <strain evidence="1 2">DSM 26910</strain>
    </source>
</reference>
<accession>A0A1M5GYX0</accession>
<keyword evidence="2" id="KW-1185">Reference proteome</keyword>
<evidence type="ECO:0000313" key="1">
    <source>
        <dbReference type="EMBL" id="SHG08662.1"/>
    </source>
</evidence>